<dbReference type="PANTHER" id="PTHR33420:SF14">
    <property type="entry name" value="TYPE 1 FIMBRIN D-MANNOSE SPECIFIC ADHESIN"/>
    <property type="match status" value="1"/>
</dbReference>
<keyword evidence="7" id="KW-1185">Reference proteome</keyword>
<dbReference type="GO" id="GO:0043709">
    <property type="term" value="P:cell adhesion involved in single-species biofilm formation"/>
    <property type="evidence" value="ECO:0007669"/>
    <property type="project" value="TreeGrafter"/>
</dbReference>
<reference evidence="6 7" key="1">
    <citation type="submission" date="2019-08" db="EMBL/GenBank/DDBJ databases">
        <title>Whole-genome Sequencing of e-waste polymer degrading bacterium Pseudomonas sp. strain PE08.</title>
        <authorList>
            <person name="Kirdat K."/>
            <person name="Debbarma P."/>
            <person name="Narawade N."/>
            <person name="Suyal D."/>
            <person name="Thorat V."/>
            <person name="Shouche Y."/>
            <person name="Goel R."/>
            <person name="Yadav A."/>
        </authorList>
    </citation>
    <scope>NUCLEOTIDE SEQUENCE [LARGE SCALE GENOMIC DNA]</scope>
    <source>
        <strain evidence="6 7">PE08</strain>
    </source>
</reference>
<keyword evidence="4" id="KW-1133">Transmembrane helix</keyword>
<feature type="domain" description="Fimbrial-type adhesion" evidence="5">
    <location>
        <begin position="409"/>
        <end position="550"/>
    </location>
</feature>
<dbReference type="Proteomes" id="UP000327179">
    <property type="component" value="Chromosome"/>
</dbReference>
<dbReference type="Gene3D" id="2.60.40.1090">
    <property type="entry name" value="Fimbrial-type adhesion domain"/>
    <property type="match status" value="1"/>
</dbReference>
<proteinExistence type="inferred from homology"/>
<dbReference type="PANTHER" id="PTHR33420">
    <property type="entry name" value="FIMBRIAL SUBUNIT ELFA-RELATED"/>
    <property type="match status" value="1"/>
</dbReference>
<dbReference type="GO" id="GO:0009289">
    <property type="term" value="C:pilus"/>
    <property type="evidence" value="ECO:0007669"/>
    <property type="project" value="UniProtKB-SubCell"/>
</dbReference>
<dbReference type="InterPro" id="IPR050263">
    <property type="entry name" value="Bact_Fimbrial_Adh_Pro"/>
</dbReference>
<organism evidence="6 7">
    <name type="scientific">Metapseudomonas lalkuanensis</name>
    <dbReference type="NCBI Taxonomy" id="2604832"/>
    <lineage>
        <taxon>Bacteria</taxon>
        <taxon>Pseudomonadati</taxon>
        <taxon>Pseudomonadota</taxon>
        <taxon>Gammaproteobacteria</taxon>
        <taxon>Pseudomonadales</taxon>
        <taxon>Pseudomonadaceae</taxon>
        <taxon>Metapseudomonas</taxon>
    </lineage>
</organism>
<sequence length="551" mass="57964">MPVPVPASRARRGRPELPAARRALHCSSRAFRTGIGRLINRIHARRVMTPMPFTAFHCGSPCGMGRTGTHINRLLILSAILLALIWPQAGAAFCYVPGDGGRLPVSFPLFPSPIVVPADAKPGDELAYTSVNPLLRLDKNAVPWPGYRKEATVTGQLVPGMSNVYETGVRGIGVRFETTMNLNGAYGSVPRSDAFYAPPKRDHPNWINARLVVTGPVSSGTTTLSPTFNHSISGACSAPVRYSIKVPAGIVIQAPSSCAWPANGGVPSFSFPASLAVPRDKPVGTVLASRTLELGLRLGLGNYIKRGTVTGRPVSGWSSVFETGVPGIGIKFFNTSWVGETGMTVMPATQYTTQFAPFDGRDLVQADLVVTGPVSGGRITSPPTLNLSMDGCSEPLAFSVGVIAGTEIQSQTCSVISKNLTPRLDPISAKDLGAIGAESGNASFSIGLDCSAGARIHGVFTDVTNPGNLSTNLSLTPDSTAKGVQLRIFHEGKAIAFGPQSTQAGAQSQKFLANSVNGRVDIPLTARYVRTGTKVTPGSVRGNAVFTLSYR</sequence>
<dbReference type="SUPFAM" id="SSF49401">
    <property type="entry name" value="Bacterial adhesins"/>
    <property type="match status" value="1"/>
</dbReference>
<evidence type="ECO:0000313" key="7">
    <source>
        <dbReference type="Proteomes" id="UP000327179"/>
    </source>
</evidence>
<comment type="subcellular location">
    <subcellularLocation>
        <location evidence="1">Fimbrium</location>
    </subcellularLocation>
</comment>
<name>A0A5J6QJ94_9GAMM</name>
<dbReference type="InterPro" id="IPR036937">
    <property type="entry name" value="Adhesion_dom_fimbrial_sf"/>
</dbReference>
<keyword evidence="4" id="KW-0472">Membrane</keyword>
<dbReference type="InterPro" id="IPR000259">
    <property type="entry name" value="Adhesion_dom_fimbrial"/>
</dbReference>
<dbReference type="Gene3D" id="2.60.40.3310">
    <property type="match status" value="2"/>
</dbReference>
<keyword evidence="3" id="KW-0281">Fimbrium</keyword>
<dbReference type="Pfam" id="PF00419">
    <property type="entry name" value="Fimbrial"/>
    <property type="match status" value="1"/>
</dbReference>
<dbReference type="KEGG" id="plal:FXN65_02040"/>
<dbReference type="AlphaFoldDB" id="A0A5J6QJ94"/>
<evidence type="ECO:0000256" key="2">
    <source>
        <dbReference type="ARBA" id="ARBA00006671"/>
    </source>
</evidence>
<gene>
    <name evidence="6" type="ORF">FXN65_02040</name>
</gene>
<accession>A0A5J6QJ94</accession>
<evidence type="ECO:0000256" key="1">
    <source>
        <dbReference type="ARBA" id="ARBA00004561"/>
    </source>
</evidence>
<dbReference type="InterPro" id="IPR008966">
    <property type="entry name" value="Adhesion_dom_sf"/>
</dbReference>
<feature type="transmembrane region" description="Helical" evidence="4">
    <location>
        <begin position="74"/>
        <end position="98"/>
    </location>
</feature>
<keyword evidence="4" id="KW-0812">Transmembrane</keyword>
<protein>
    <submittedName>
        <fullName evidence="6">Type 1 fimbrial protein</fullName>
    </submittedName>
</protein>
<evidence type="ECO:0000256" key="4">
    <source>
        <dbReference type="SAM" id="Phobius"/>
    </source>
</evidence>
<evidence type="ECO:0000256" key="3">
    <source>
        <dbReference type="ARBA" id="ARBA00023263"/>
    </source>
</evidence>
<comment type="similarity">
    <text evidence="2">Belongs to the fimbrial protein family.</text>
</comment>
<evidence type="ECO:0000313" key="6">
    <source>
        <dbReference type="EMBL" id="QEY60886.1"/>
    </source>
</evidence>
<dbReference type="EMBL" id="CP043311">
    <property type="protein sequence ID" value="QEY60886.1"/>
    <property type="molecule type" value="Genomic_DNA"/>
</dbReference>
<evidence type="ECO:0000259" key="5">
    <source>
        <dbReference type="Pfam" id="PF00419"/>
    </source>
</evidence>